<keyword evidence="10" id="KW-0234">DNA repair</keyword>
<comment type="similarity">
    <text evidence="1">Belongs to the helicase family. UvrD subfamily.</text>
</comment>
<feature type="domain" description="UvrD-like helicase ATP-binding" evidence="16">
    <location>
        <begin position="17"/>
        <end position="357"/>
    </location>
</feature>
<dbReference type="PROSITE" id="PS51217">
    <property type="entry name" value="UVRD_HELICASE_CTER"/>
    <property type="match status" value="1"/>
</dbReference>
<dbReference type="Pfam" id="PF13361">
    <property type="entry name" value="UvrD_C"/>
    <property type="match status" value="2"/>
</dbReference>
<dbReference type="Gene3D" id="1.10.10.160">
    <property type="match status" value="1"/>
</dbReference>
<keyword evidence="6 15" id="KW-0347">Helicase</keyword>
<protein>
    <recommendedName>
        <fullName evidence="13">DNA 3'-5' helicase</fullName>
        <ecNumber evidence="13">5.6.2.4</ecNumber>
    </recommendedName>
</protein>
<dbReference type="SUPFAM" id="SSF52540">
    <property type="entry name" value="P-loop containing nucleoside triphosphate hydrolases"/>
    <property type="match status" value="1"/>
</dbReference>
<sequence length="1082" mass="118581">MNDRMTPRQLASALGLPAPTDEQATVIAAPAAPALVVAGAGAGKTETMAGRVVWLVANGLVVPERILGLTFTRKAARQLADRVRARLRRLAGSGVLERLDPSGERKAAVITGEPTILTYHAYAGRLVGEHGLRLPVEPAARLLTETSSWQLAHRLVSTWTHDLDTDRVPATITKYLLDLAGEIGEHLVDEDKLAEHAERLCQIIESAPRGPRQAAEPSQKLKEIIAAQRFRVALLPMVKAYAERKRRDGVLDFADQMAMAARLARDHAEVVKGERSRYGAVLLDEYQDTGHAQRILLRSLYGQDDPMPVTAVGDPAQAIYGWRGASAANLPRFTTDFPNEDKSPATRYGLLTSFRNPPEVLKLANVISDPLRRSGLEVDELRARDGAPEGDVHCALFPDVHAELEWLADAVASRWRAKVESEGKPPTASVLVRRRADMADIATALRTRGLPVEVVGLGGLLDEPEVRDLVSTLRVLVDPLAGTAATRLLTGSRWRLSAADLAALWRRATELAGLHAPDQVDPLLGAVPGERAEQAGLVDALDDPGDPKRYSTEGYNRIRGLGGELTHLRRRLDQSLPELVADVERTMQLDIEASARPGPISRVHLDAFADVVADYAQHSPSASLMSFLDYLSAAEDAEDGLEPGEVEVAEDRVQVLTVHSAKGLEWEVVAIPHVVTDVFPSKRRGSSWLRAVTELPAALRGDAQDLPDLRLSGDMNRKEVEEALALHNEGFAERALTEERRLFYVALTRSERSLLVSGHWWGRTSTKPKGPSEFLTELSEVDVATVDHWAPAPPEDEENPIANAARSARWPIDPLGKRRQDVLDGADQVRAELAKLKRGKPPDEDQLLLPLEDEDPDGWKRDTDVLLAERAAAMNKREKIALPSQLSVSQLVELAADPDALARRLRRPLPFPPNPVVRRGTAFHTWLERRFGSGRLLDLDELPGAADDNAAADEDLETMRAAFLSSAWADRFPHEVEVPFTCDVDGLSVRGRMDAVYADDDGGWTVVDWKTGRVPDAAHLPALAVQLAAYRLAWAQLANVPVDRVRAAFHYVRDDHTLRPADLLDLDGLKELVRSVPSVTDA</sequence>
<evidence type="ECO:0000313" key="18">
    <source>
        <dbReference type="EMBL" id="MCE7008376.1"/>
    </source>
</evidence>
<dbReference type="CDD" id="cd17932">
    <property type="entry name" value="DEXQc_UvrD"/>
    <property type="match status" value="1"/>
</dbReference>
<evidence type="ECO:0000256" key="7">
    <source>
        <dbReference type="ARBA" id="ARBA00022839"/>
    </source>
</evidence>
<keyword evidence="19" id="KW-1185">Reference proteome</keyword>
<keyword evidence="7" id="KW-0269">Exonuclease</keyword>
<accession>A0ABS8ZKQ1</accession>
<dbReference type="Gene3D" id="3.90.320.10">
    <property type="match status" value="1"/>
</dbReference>
<dbReference type="InterPro" id="IPR000212">
    <property type="entry name" value="DNA_helicase_UvrD/REP"/>
</dbReference>
<keyword evidence="9" id="KW-0238">DNA-binding</keyword>
<keyword evidence="3 15" id="KW-0547">Nucleotide-binding</keyword>
<name>A0ABS8ZKQ1_9PSEU</name>
<dbReference type="Gene3D" id="1.10.486.10">
    <property type="entry name" value="PCRA, domain 4"/>
    <property type="match status" value="1"/>
</dbReference>
<dbReference type="InterPro" id="IPR014016">
    <property type="entry name" value="UvrD-like_ATP-bd"/>
</dbReference>
<evidence type="ECO:0000256" key="13">
    <source>
        <dbReference type="ARBA" id="ARBA00034808"/>
    </source>
</evidence>
<keyword evidence="8 15" id="KW-0067">ATP-binding</keyword>
<keyword evidence="2" id="KW-0540">Nuclease</keyword>
<dbReference type="EMBL" id="JAJVCN010000003">
    <property type="protein sequence ID" value="MCE7008376.1"/>
    <property type="molecule type" value="Genomic_DNA"/>
</dbReference>
<dbReference type="Pfam" id="PF00580">
    <property type="entry name" value="UvrD-helicase"/>
    <property type="match status" value="1"/>
</dbReference>
<dbReference type="EC" id="5.6.2.4" evidence="13"/>
<dbReference type="Proteomes" id="UP001521150">
    <property type="component" value="Unassembled WGS sequence"/>
</dbReference>
<comment type="catalytic activity">
    <reaction evidence="14">
        <text>ATP + H2O = ADP + phosphate + H(+)</text>
        <dbReference type="Rhea" id="RHEA:13065"/>
        <dbReference type="ChEBI" id="CHEBI:15377"/>
        <dbReference type="ChEBI" id="CHEBI:15378"/>
        <dbReference type="ChEBI" id="CHEBI:30616"/>
        <dbReference type="ChEBI" id="CHEBI:43474"/>
        <dbReference type="ChEBI" id="CHEBI:456216"/>
        <dbReference type="EC" id="5.6.2.4"/>
    </reaction>
</comment>
<dbReference type="InterPro" id="IPR038726">
    <property type="entry name" value="PDDEXK_AddAB-type"/>
</dbReference>
<evidence type="ECO:0000256" key="8">
    <source>
        <dbReference type="ARBA" id="ARBA00022840"/>
    </source>
</evidence>
<proteinExistence type="inferred from homology"/>
<dbReference type="InterPro" id="IPR011604">
    <property type="entry name" value="PDDEXK-like_dom_sf"/>
</dbReference>
<comment type="caution">
    <text evidence="18">The sequence shown here is derived from an EMBL/GenBank/DDBJ whole genome shotgun (WGS) entry which is preliminary data.</text>
</comment>
<evidence type="ECO:0000256" key="1">
    <source>
        <dbReference type="ARBA" id="ARBA00009922"/>
    </source>
</evidence>
<feature type="binding site" evidence="15">
    <location>
        <begin position="38"/>
        <end position="45"/>
    </location>
    <ligand>
        <name>ATP</name>
        <dbReference type="ChEBI" id="CHEBI:30616"/>
    </ligand>
</feature>
<comment type="catalytic activity">
    <reaction evidence="12">
        <text>Couples ATP hydrolysis with the unwinding of duplex DNA by translocating in the 3'-5' direction.</text>
        <dbReference type="EC" id="5.6.2.4"/>
    </reaction>
</comment>
<evidence type="ECO:0000256" key="9">
    <source>
        <dbReference type="ARBA" id="ARBA00023125"/>
    </source>
</evidence>
<evidence type="ECO:0000256" key="2">
    <source>
        <dbReference type="ARBA" id="ARBA00022722"/>
    </source>
</evidence>
<dbReference type="SUPFAM" id="SSF52980">
    <property type="entry name" value="Restriction endonuclease-like"/>
    <property type="match status" value="1"/>
</dbReference>
<evidence type="ECO:0000256" key="3">
    <source>
        <dbReference type="ARBA" id="ARBA00022741"/>
    </source>
</evidence>
<dbReference type="PANTHER" id="PTHR11070">
    <property type="entry name" value="UVRD / RECB / PCRA DNA HELICASE FAMILY MEMBER"/>
    <property type="match status" value="1"/>
</dbReference>
<evidence type="ECO:0000313" key="19">
    <source>
        <dbReference type="Proteomes" id="UP001521150"/>
    </source>
</evidence>
<evidence type="ECO:0000256" key="15">
    <source>
        <dbReference type="PROSITE-ProRule" id="PRU00560"/>
    </source>
</evidence>
<dbReference type="PANTHER" id="PTHR11070:SF55">
    <property type="entry name" value="DNA 3'-5' HELICASE"/>
    <property type="match status" value="1"/>
</dbReference>
<evidence type="ECO:0000256" key="6">
    <source>
        <dbReference type="ARBA" id="ARBA00022806"/>
    </source>
</evidence>
<keyword evidence="4" id="KW-0227">DNA damage</keyword>
<dbReference type="PROSITE" id="PS51198">
    <property type="entry name" value="UVRD_HELICASE_ATP_BIND"/>
    <property type="match status" value="1"/>
</dbReference>
<dbReference type="InterPro" id="IPR014017">
    <property type="entry name" value="DNA_helicase_UvrD-like_C"/>
</dbReference>
<dbReference type="Pfam" id="PF12705">
    <property type="entry name" value="PDDEXK_1"/>
    <property type="match status" value="1"/>
</dbReference>
<dbReference type="InterPro" id="IPR013986">
    <property type="entry name" value="DExx_box_DNA_helicase_dom_sf"/>
</dbReference>
<evidence type="ECO:0000256" key="14">
    <source>
        <dbReference type="ARBA" id="ARBA00048988"/>
    </source>
</evidence>
<dbReference type="InterPro" id="IPR011335">
    <property type="entry name" value="Restrct_endonuc-II-like"/>
</dbReference>
<evidence type="ECO:0000256" key="4">
    <source>
        <dbReference type="ARBA" id="ARBA00022763"/>
    </source>
</evidence>
<keyword evidence="11" id="KW-0413">Isomerase</keyword>
<evidence type="ECO:0000256" key="10">
    <source>
        <dbReference type="ARBA" id="ARBA00023204"/>
    </source>
</evidence>
<reference evidence="18 19" key="1">
    <citation type="submission" date="2021-12" db="EMBL/GenBank/DDBJ databases">
        <title>Genome sequence of Kibdelosporangium philippinense ATCC 49844.</title>
        <authorList>
            <person name="Fedorov E.A."/>
            <person name="Omeragic M."/>
            <person name="Shalygina K.F."/>
            <person name="Maclea K.S."/>
        </authorList>
    </citation>
    <scope>NUCLEOTIDE SEQUENCE [LARGE SCALE GENOMIC DNA]</scope>
    <source>
        <strain evidence="18 19">ATCC 49844</strain>
    </source>
</reference>
<evidence type="ECO:0000259" key="16">
    <source>
        <dbReference type="PROSITE" id="PS51198"/>
    </source>
</evidence>
<dbReference type="GO" id="GO:0004386">
    <property type="term" value="F:helicase activity"/>
    <property type="evidence" value="ECO:0007669"/>
    <property type="project" value="UniProtKB-KW"/>
</dbReference>
<organism evidence="18 19">
    <name type="scientific">Kibdelosporangium philippinense</name>
    <dbReference type="NCBI Taxonomy" id="211113"/>
    <lineage>
        <taxon>Bacteria</taxon>
        <taxon>Bacillati</taxon>
        <taxon>Actinomycetota</taxon>
        <taxon>Actinomycetes</taxon>
        <taxon>Pseudonocardiales</taxon>
        <taxon>Pseudonocardiaceae</taxon>
        <taxon>Kibdelosporangium</taxon>
    </lineage>
</organism>
<evidence type="ECO:0000256" key="12">
    <source>
        <dbReference type="ARBA" id="ARBA00034617"/>
    </source>
</evidence>
<dbReference type="Gene3D" id="3.40.50.300">
    <property type="entry name" value="P-loop containing nucleotide triphosphate hydrolases"/>
    <property type="match status" value="3"/>
</dbReference>
<evidence type="ECO:0000256" key="5">
    <source>
        <dbReference type="ARBA" id="ARBA00022801"/>
    </source>
</evidence>
<dbReference type="InterPro" id="IPR027417">
    <property type="entry name" value="P-loop_NTPase"/>
</dbReference>
<gene>
    <name evidence="18" type="ORF">LWC34_37025</name>
</gene>
<evidence type="ECO:0000256" key="11">
    <source>
        <dbReference type="ARBA" id="ARBA00023235"/>
    </source>
</evidence>
<keyword evidence="5 15" id="KW-0378">Hydrolase</keyword>
<feature type="domain" description="UvrD-like helicase C-terminal" evidence="17">
    <location>
        <begin position="358"/>
        <end position="663"/>
    </location>
</feature>
<evidence type="ECO:0000259" key="17">
    <source>
        <dbReference type="PROSITE" id="PS51217"/>
    </source>
</evidence>